<gene>
    <name evidence="8" type="ORF">PSI23_07445</name>
</gene>
<evidence type="ECO:0000256" key="2">
    <source>
        <dbReference type="ARBA" id="ARBA00022475"/>
    </source>
</evidence>
<keyword evidence="8" id="KW-0328">Glycosyltransferase</keyword>
<evidence type="ECO:0000259" key="7">
    <source>
        <dbReference type="Pfam" id="PF00535"/>
    </source>
</evidence>
<dbReference type="CDD" id="cd04179">
    <property type="entry name" value="DPM_DPG-synthase_like"/>
    <property type="match status" value="1"/>
</dbReference>
<name>A0ABT5LDK3_9GAMM</name>
<dbReference type="EC" id="2.4.-.-" evidence="8"/>
<accession>A0ABT5LDK3</accession>
<dbReference type="CDD" id="cd07984">
    <property type="entry name" value="LPLAT_LABLAT-like"/>
    <property type="match status" value="1"/>
</dbReference>
<protein>
    <submittedName>
        <fullName evidence="8">Glycosyltransferase</fullName>
        <ecNumber evidence="8">2.4.-.-</ecNumber>
    </submittedName>
</protein>
<dbReference type="InterPro" id="IPR001173">
    <property type="entry name" value="Glyco_trans_2-like"/>
</dbReference>
<dbReference type="Gene3D" id="3.90.550.10">
    <property type="entry name" value="Spore Coat Polysaccharide Biosynthesis Protein SpsA, Chain A"/>
    <property type="match status" value="1"/>
</dbReference>
<evidence type="ECO:0000256" key="1">
    <source>
        <dbReference type="ARBA" id="ARBA00004533"/>
    </source>
</evidence>
<keyword evidence="5" id="KW-0472">Membrane</keyword>
<reference evidence="8 9" key="1">
    <citation type="submission" date="2023-02" db="EMBL/GenBank/DDBJ databases">
        <title>Entomopathogenic bacteria.</title>
        <authorList>
            <person name="Machado R.A."/>
        </authorList>
    </citation>
    <scope>NUCLEOTIDE SEQUENCE [LARGE SCALE GENOMIC DNA]</scope>
    <source>
        <strain evidence="8 9">XENO-10</strain>
    </source>
</reference>
<evidence type="ECO:0000256" key="4">
    <source>
        <dbReference type="ARBA" id="ARBA00022679"/>
    </source>
</evidence>
<dbReference type="InterPro" id="IPR029044">
    <property type="entry name" value="Nucleotide-diphossugar_trans"/>
</dbReference>
<dbReference type="PANTHER" id="PTHR10859">
    <property type="entry name" value="GLYCOSYL TRANSFERASE"/>
    <property type="match status" value="1"/>
</dbReference>
<keyword evidence="2" id="KW-1003">Cell membrane</keyword>
<evidence type="ECO:0000256" key="6">
    <source>
        <dbReference type="ARBA" id="ARBA00023315"/>
    </source>
</evidence>
<dbReference type="GO" id="GO:0016757">
    <property type="term" value="F:glycosyltransferase activity"/>
    <property type="evidence" value="ECO:0007669"/>
    <property type="project" value="UniProtKB-KW"/>
</dbReference>
<keyword evidence="4 8" id="KW-0808">Transferase</keyword>
<dbReference type="PANTHER" id="PTHR10859:SF91">
    <property type="entry name" value="DOLICHYL-PHOSPHATE BETA-GLUCOSYLTRANSFERASE"/>
    <property type="match status" value="1"/>
</dbReference>
<dbReference type="RefSeq" id="WP_273554491.1">
    <property type="nucleotide sequence ID" value="NZ_JAQRFI010000013.1"/>
</dbReference>
<dbReference type="InterPro" id="IPR004960">
    <property type="entry name" value="LipA_acyltrans"/>
</dbReference>
<comment type="caution">
    <text evidence="8">The sequence shown here is derived from an EMBL/GenBank/DDBJ whole genome shotgun (WGS) entry which is preliminary data.</text>
</comment>
<evidence type="ECO:0000313" key="9">
    <source>
        <dbReference type="Proteomes" id="UP001217178"/>
    </source>
</evidence>
<evidence type="ECO:0000256" key="3">
    <source>
        <dbReference type="ARBA" id="ARBA00022519"/>
    </source>
</evidence>
<evidence type="ECO:0000256" key="5">
    <source>
        <dbReference type="ARBA" id="ARBA00023136"/>
    </source>
</evidence>
<feature type="domain" description="Glycosyltransferase 2-like" evidence="7">
    <location>
        <begin position="15"/>
        <end position="137"/>
    </location>
</feature>
<proteinExistence type="predicted"/>
<keyword evidence="3" id="KW-0997">Cell inner membrane</keyword>
<keyword evidence="6" id="KW-0012">Acyltransferase</keyword>
<organism evidence="8 9">
    <name type="scientific">Xenorhabdus yunnanensis</name>
    <dbReference type="NCBI Taxonomy" id="3025878"/>
    <lineage>
        <taxon>Bacteria</taxon>
        <taxon>Pseudomonadati</taxon>
        <taxon>Pseudomonadota</taxon>
        <taxon>Gammaproteobacteria</taxon>
        <taxon>Enterobacterales</taxon>
        <taxon>Morganellaceae</taxon>
        <taxon>Xenorhabdus</taxon>
    </lineage>
</organism>
<dbReference type="EMBL" id="JAQRFI010000013">
    <property type="protein sequence ID" value="MDC9589159.1"/>
    <property type="molecule type" value="Genomic_DNA"/>
</dbReference>
<dbReference type="Proteomes" id="UP001217178">
    <property type="component" value="Unassembled WGS sequence"/>
</dbReference>
<evidence type="ECO:0000313" key="8">
    <source>
        <dbReference type="EMBL" id="MDC9589159.1"/>
    </source>
</evidence>
<keyword evidence="9" id="KW-1185">Reference proteome</keyword>
<comment type="subcellular location">
    <subcellularLocation>
        <location evidence="1">Cell inner membrane</location>
    </subcellularLocation>
</comment>
<sequence>MSLSANTSVSTITPCVVIPCYNHGATMSAVLERLSPYHLHCFIVDDGSSPDTQHRLEDLAKSVPNVTLIRLEHNQGKGGAVMAGMRAAADSGYSHALQVDADGQHCLADIPLFLTKAQQYPNHLISGNPKYDDSVPKSRLYGRYITHFWVWVETLSLSIKDSMCGFRVYPLAPTLQLLAKKDVGRRMDFDIEIMVRLYWQGTESQFVPTKVTYPENGLSHFDALRDNLSISWMHTRLFFGMLPRIPSLLWRKQLLWHKQQLWRNRLGINSQHWSAIQERKGLLGMKFMLAVYRWFGRKPFEWLLYPIVGYFWATGGSQRQASRQYLERLKQTMQHKGITIPQGLDSYRHYLRFGTAMLDKIASWRGDFKWGKDIEFAAGAEQALLDEKLLDGNSGGKLLLVSHLGDIEVCRALAQQTGKPTINALVFTEHAERFKQIIEEVSPQAGINLLPVTDVGADTAIMLKEKIDAGEWVAIVGDRIAVNPSRANTQRVVWSQFLGHSAPFPQGPFILASVLRCPVLLMFALRQNKQFKIYCEHFANPLELPRKQRDQALQQAVDLYASRLEHHALQSPLDWFNFFDFWQLPSARTNKE</sequence>
<dbReference type="SUPFAM" id="SSF53448">
    <property type="entry name" value="Nucleotide-diphospho-sugar transferases"/>
    <property type="match status" value="1"/>
</dbReference>
<dbReference type="Pfam" id="PF00535">
    <property type="entry name" value="Glycos_transf_2"/>
    <property type="match status" value="1"/>
</dbReference>